<feature type="compositionally biased region" description="Basic and acidic residues" evidence="1">
    <location>
        <begin position="331"/>
        <end position="340"/>
    </location>
</feature>
<feature type="compositionally biased region" description="Polar residues" evidence="1">
    <location>
        <begin position="539"/>
        <end position="550"/>
    </location>
</feature>
<feature type="compositionally biased region" description="Low complexity" evidence="1">
    <location>
        <begin position="200"/>
        <end position="214"/>
    </location>
</feature>
<feature type="compositionally biased region" description="Low complexity" evidence="1">
    <location>
        <begin position="275"/>
        <end position="297"/>
    </location>
</feature>
<feature type="compositionally biased region" description="Basic and acidic residues" evidence="1">
    <location>
        <begin position="69"/>
        <end position="79"/>
    </location>
</feature>
<feature type="region of interest" description="Disordered" evidence="1">
    <location>
        <begin position="63"/>
        <end position="83"/>
    </location>
</feature>
<comment type="caution">
    <text evidence="2">The sequence shown here is derived from an EMBL/GenBank/DDBJ whole genome shotgun (WGS) entry which is preliminary data.</text>
</comment>
<feature type="region of interest" description="Disordered" evidence="1">
    <location>
        <begin position="499"/>
        <end position="574"/>
    </location>
</feature>
<dbReference type="AlphaFoldDB" id="A0A6A4WU92"/>
<dbReference type="EMBL" id="VIIS01000312">
    <property type="protein sequence ID" value="KAF0310395.1"/>
    <property type="molecule type" value="Genomic_DNA"/>
</dbReference>
<dbReference type="Proteomes" id="UP000440578">
    <property type="component" value="Unassembled WGS sequence"/>
</dbReference>
<feature type="compositionally biased region" description="Low complexity" evidence="1">
    <location>
        <begin position="15"/>
        <end position="43"/>
    </location>
</feature>
<name>A0A6A4WU92_AMPAM</name>
<feature type="region of interest" description="Disordered" evidence="1">
    <location>
        <begin position="1"/>
        <end position="48"/>
    </location>
</feature>
<feature type="region of interest" description="Disordered" evidence="1">
    <location>
        <begin position="162"/>
        <end position="427"/>
    </location>
</feature>
<protein>
    <submittedName>
        <fullName evidence="2">Uncharacterized protein</fullName>
    </submittedName>
</protein>
<feature type="compositionally biased region" description="Low complexity" evidence="1">
    <location>
        <begin position="356"/>
        <end position="378"/>
    </location>
</feature>
<reference evidence="2 3" key="1">
    <citation type="submission" date="2019-07" db="EMBL/GenBank/DDBJ databases">
        <title>Draft genome assembly of a fouling barnacle, Amphibalanus amphitrite (Darwin, 1854): The first reference genome for Thecostraca.</title>
        <authorList>
            <person name="Kim W."/>
        </authorList>
    </citation>
    <scope>NUCLEOTIDE SEQUENCE [LARGE SCALE GENOMIC DNA]</scope>
    <source>
        <strain evidence="2">SNU_AA5</strain>
        <tissue evidence="2">Soma without cirri and trophi</tissue>
    </source>
</reference>
<evidence type="ECO:0000313" key="2">
    <source>
        <dbReference type="EMBL" id="KAF0310395.1"/>
    </source>
</evidence>
<evidence type="ECO:0000256" key="1">
    <source>
        <dbReference type="SAM" id="MobiDB-lite"/>
    </source>
</evidence>
<evidence type="ECO:0000313" key="3">
    <source>
        <dbReference type="Proteomes" id="UP000440578"/>
    </source>
</evidence>
<proteinExistence type="predicted"/>
<gene>
    <name evidence="2" type="ORF">FJT64_018587</name>
</gene>
<organism evidence="2 3">
    <name type="scientific">Amphibalanus amphitrite</name>
    <name type="common">Striped barnacle</name>
    <name type="synonym">Balanus amphitrite</name>
    <dbReference type="NCBI Taxonomy" id="1232801"/>
    <lineage>
        <taxon>Eukaryota</taxon>
        <taxon>Metazoa</taxon>
        <taxon>Ecdysozoa</taxon>
        <taxon>Arthropoda</taxon>
        <taxon>Crustacea</taxon>
        <taxon>Multicrustacea</taxon>
        <taxon>Cirripedia</taxon>
        <taxon>Thoracica</taxon>
        <taxon>Thoracicalcarea</taxon>
        <taxon>Balanomorpha</taxon>
        <taxon>Balanoidea</taxon>
        <taxon>Balanidae</taxon>
        <taxon>Amphibalaninae</taxon>
        <taxon>Amphibalanus</taxon>
    </lineage>
</organism>
<accession>A0A6A4WU92</accession>
<feature type="compositionally biased region" description="Low complexity" evidence="1">
    <location>
        <begin position="500"/>
        <end position="510"/>
    </location>
</feature>
<keyword evidence="3" id="KW-1185">Reference proteome</keyword>
<sequence length="574" mass="59859">MPQPDEGGIEAGLGRAAQPPTPTSSASTSSSRLQQPSPRSGSSCSAAELRQLEWDSSFDFTARYQPSRADGEPTERSEVRAAPGPLVTVTQQAQTVSVPAAVFAETEVNLVVASADSSRSDRTGSTVITLRRQVSFPTISLKRSAGALDGLRGLTILFEGGEQPDTAGSEASFCSLAPTEPQQPAASRHASRLSQQTEYASLSERLSSASAASHPAPPQPLQQQQTGHAAMSRPPRTPAPPPPPPLASRAPPSIEKCARWLARHELQVGHGDGTDTGPAAAAATIAAADGTGRARGAWRSRIQPCSSQDRVVSVDRQIPQPDYRPVVAPAEPRRAADTGRKRSPATARKALSDPLGGSAQSAGTAGSAAAAVRPQPAAKSRSAHAGTAAGMTRQQHAESLARRPRPPPVAAAVSRSYTETATAPSVPSLHYLDSAESDELIRRWRQDRKDFYQLAYLRRGDSDVLSPADDSGFSSSVLTQQHVSEQQVQVFTVSAVKTTPSAVPAASAASKLGPAQGDSAPVAAESEHPVSRGPGQRGTGHTATQRSRSPSAALPSGEDTQLDIHNAREGGWTA</sequence>
<feature type="compositionally biased region" description="Pro residues" evidence="1">
    <location>
        <begin position="235"/>
        <end position="246"/>
    </location>
</feature>
<feature type="compositionally biased region" description="Basic and acidic residues" evidence="1">
    <location>
        <begin position="256"/>
        <end position="267"/>
    </location>
</feature>